<keyword evidence="3" id="KW-1185">Reference proteome</keyword>
<organism evidence="2 3">
    <name type="scientific">Paracidovorax wautersii</name>
    <dbReference type="NCBI Taxonomy" id="1177982"/>
    <lineage>
        <taxon>Bacteria</taxon>
        <taxon>Pseudomonadati</taxon>
        <taxon>Pseudomonadota</taxon>
        <taxon>Betaproteobacteria</taxon>
        <taxon>Burkholderiales</taxon>
        <taxon>Comamonadaceae</taxon>
        <taxon>Paracidovorax</taxon>
    </lineage>
</organism>
<name>A0ABU1IFU7_9BURK</name>
<reference evidence="2 3" key="1">
    <citation type="submission" date="2023-08" db="EMBL/GenBank/DDBJ databases">
        <title>Functional and genomic diversity of the sorghum phyllosphere microbiome.</title>
        <authorList>
            <person name="Shade A."/>
        </authorList>
    </citation>
    <scope>NUCLEOTIDE SEQUENCE [LARGE SCALE GENOMIC DNA]</scope>
    <source>
        <strain evidence="2 3">SORGH_AS_0335</strain>
    </source>
</reference>
<dbReference type="Pfam" id="PF20283">
    <property type="entry name" value="CTD7"/>
    <property type="match status" value="1"/>
</dbReference>
<gene>
    <name evidence="2" type="ORF">QE399_003783</name>
</gene>
<protein>
    <recommendedName>
        <fullName evidence="1">ABC-three component systems C-terminal domain-containing protein</fullName>
    </recommendedName>
</protein>
<dbReference type="EMBL" id="JAVIZX010000001">
    <property type="protein sequence ID" value="MDR6216094.1"/>
    <property type="molecule type" value="Genomic_DNA"/>
</dbReference>
<dbReference type="Proteomes" id="UP001267710">
    <property type="component" value="Unassembled WGS sequence"/>
</dbReference>
<dbReference type="RefSeq" id="WP_309831238.1">
    <property type="nucleotide sequence ID" value="NZ_JAVIZX010000001.1"/>
</dbReference>
<comment type="caution">
    <text evidence="2">The sequence shown here is derived from an EMBL/GenBank/DDBJ whole genome shotgun (WGS) entry which is preliminary data.</text>
</comment>
<evidence type="ECO:0000313" key="2">
    <source>
        <dbReference type="EMBL" id="MDR6216094.1"/>
    </source>
</evidence>
<proteinExistence type="predicted"/>
<evidence type="ECO:0000259" key="1">
    <source>
        <dbReference type="Pfam" id="PF20283"/>
    </source>
</evidence>
<accession>A0ABU1IFU7</accession>
<evidence type="ECO:0000313" key="3">
    <source>
        <dbReference type="Proteomes" id="UP001267710"/>
    </source>
</evidence>
<sequence>MATQTDKYAAGEQGLGYVYQIRFALAHLMKQDESQALLIEADDDVELRDVEGKKTLISLKHKQVGETVGTLSTDFWKSVRIWLDRYIRDGNLACDHSYCMATTARVGPTSLLRYFLAGADVKPADFAKQLVAELKGSRAALSAQIDTTFSSLTSAQQDDFLARIVIADSSLRIMELDTAFAPLLRSVAAKFRVDVRERIEGWWLREAIELIQGERKPITGAEVWAKFAQVNSEYYDERLPITFDDAYPDQEIDAMKDTRQFVEQLRAIGMSSDSLEMAILDFYRAFSQRAHWTRVNALVGGEIRKFELRLIEEWKRARGWAMVNAPQNEAEFQAAGRQLYDWAENQSKGLQIRKDVTEDFVRRGSFHILADEKPLPRVHWHPQFLERLKAATSKVPA</sequence>
<feature type="domain" description="ABC-three component systems C-terminal" evidence="1">
    <location>
        <begin position="261"/>
        <end position="387"/>
    </location>
</feature>
<dbReference type="InterPro" id="IPR046913">
    <property type="entry name" value="ABC-3C_CTD7"/>
</dbReference>